<dbReference type="Pfam" id="PF15227">
    <property type="entry name" value="zf-C3HC4_4"/>
    <property type="match status" value="1"/>
</dbReference>
<organism evidence="4">
    <name type="scientific">Stegastes partitus</name>
    <name type="common">bicolor damselfish</name>
    <dbReference type="NCBI Taxonomy" id="144197"/>
    <lineage>
        <taxon>Eukaryota</taxon>
        <taxon>Metazoa</taxon>
        <taxon>Chordata</taxon>
        <taxon>Craniata</taxon>
        <taxon>Vertebrata</taxon>
        <taxon>Euteleostomi</taxon>
        <taxon>Actinopterygii</taxon>
        <taxon>Neopterygii</taxon>
        <taxon>Teleostei</taxon>
        <taxon>Neoteleostei</taxon>
        <taxon>Acanthomorphata</taxon>
        <taxon>Ovalentaria</taxon>
        <taxon>Pomacentridae</taxon>
        <taxon>Stegastes</taxon>
    </lineage>
</organism>
<reference evidence="4" key="1">
    <citation type="submission" date="2023-09" db="UniProtKB">
        <authorList>
            <consortium name="Ensembl"/>
        </authorList>
    </citation>
    <scope>IDENTIFICATION</scope>
</reference>
<accession>A0A3B4ZKZ6</accession>
<dbReference type="STRING" id="144197.ENSSPAP00000009578"/>
<dbReference type="InterPro" id="IPR013083">
    <property type="entry name" value="Znf_RING/FYVE/PHD"/>
</dbReference>
<evidence type="ECO:0000256" key="3">
    <source>
        <dbReference type="ARBA" id="ARBA00022833"/>
    </source>
</evidence>
<name>A0A3B4ZKZ6_9TELE</name>
<proteinExistence type="predicted"/>
<keyword evidence="1" id="KW-0479">Metal-binding</keyword>
<dbReference type="AlphaFoldDB" id="A0A3B4ZKZ6"/>
<dbReference type="Gene3D" id="3.30.40.10">
    <property type="entry name" value="Zinc/RING finger domain, C3HC4 (zinc finger)"/>
    <property type="match status" value="1"/>
</dbReference>
<keyword evidence="2" id="KW-0863">Zinc-finger</keyword>
<dbReference type="GO" id="GO:0008270">
    <property type="term" value="F:zinc ion binding"/>
    <property type="evidence" value="ECO:0007669"/>
    <property type="project" value="UniProtKB-KW"/>
</dbReference>
<dbReference type="Ensembl" id="ENSSPAT00000009748.1">
    <property type="protein sequence ID" value="ENSSPAP00000009578.1"/>
    <property type="gene ID" value="ENSSPAG00000007300.1"/>
</dbReference>
<protein>
    <submittedName>
        <fullName evidence="4">Uncharacterized protein</fullName>
    </submittedName>
</protein>
<evidence type="ECO:0000313" key="4">
    <source>
        <dbReference type="Ensembl" id="ENSSPAP00000009578.1"/>
    </source>
</evidence>
<evidence type="ECO:0000256" key="1">
    <source>
        <dbReference type="ARBA" id="ARBA00022723"/>
    </source>
</evidence>
<dbReference type="SUPFAM" id="SSF57850">
    <property type="entry name" value="RING/U-box"/>
    <property type="match status" value="1"/>
</dbReference>
<keyword evidence="3" id="KW-0862">Zinc</keyword>
<dbReference type="PROSITE" id="PS00518">
    <property type="entry name" value="ZF_RING_1"/>
    <property type="match status" value="1"/>
</dbReference>
<evidence type="ECO:0000256" key="2">
    <source>
        <dbReference type="ARBA" id="ARBA00022771"/>
    </source>
</evidence>
<dbReference type="InterPro" id="IPR017907">
    <property type="entry name" value="Znf_RING_CS"/>
</dbReference>
<sequence length="65" mass="7387">KAAGNVCFLEEEKQSLKDVKTYRDPVSLSCSHNFCSSCLQKFWEQAQNKNFPRQGSSPVTAARYK</sequence>
<dbReference type="GeneTree" id="ENSGT00940000177176"/>